<dbReference type="EMBL" id="CAOQHR010000007">
    <property type="protein sequence ID" value="CAI6336972.1"/>
    <property type="molecule type" value="Genomic_DNA"/>
</dbReference>
<keyword evidence="2" id="KW-1185">Reference proteome</keyword>
<comment type="caution">
    <text evidence="1">The sequence shown here is derived from an EMBL/GenBank/DDBJ whole genome shotgun (WGS) entry which is preliminary data.</text>
</comment>
<evidence type="ECO:0000313" key="1">
    <source>
        <dbReference type="EMBL" id="CAI6336972.1"/>
    </source>
</evidence>
<proteinExistence type="predicted"/>
<dbReference type="OrthoDB" id="360540at2759"/>
<accession>A0A9W4UL21</accession>
<dbReference type="Proteomes" id="UP001152607">
    <property type="component" value="Unassembled WGS sequence"/>
</dbReference>
<organism evidence="1 2">
    <name type="scientific">Periconia digitata</name>
    <dbReference type="NCBI Taxonomy" id="1303443"/>
    <lineage>
        <taxon>Eukaryota</taxon>
        <taxon>Fungi</taxon>
        <taxon>Dikarya</taxon>
        <taxon>Ascomycota</taxon>
        <taxon>Pezizomycotina</taxon>
        <taxon>Dothideomycetes</taxon>
        <taxon>Pleosporomycetidae</taxon>
        <taxon>Pleosporales</taxon>
        <taxon>Massarineae</taxon>
        <taxon>Periconiaceae</taxon>
        <taxon>Periconia</taxon>
    </lineage>
</organism>
<evidence type="ECO:0000313" key="2">
    <source>
        <dbReference type="Proteomes" id="UP001152607"/>
    </source>
</evidence>
<name>A0A9W4UL21_9PLEO</name>
<sequence length="374" mass="42483">MCEPNMDSSPNPILLRVIPHSEVIADHEAVRTRQDTDAYSRSQRFNTADHTRDEILPIVPEPPNFTHSPPDWKLYSYILWQPLIAKSQHLTSSESVVSKLPNFLWDDLMRCYGAWLSGGKLSDALLEDVVEMWTSHPSGKELKRLFDGQKKWFVRLAQMSPKDSPLEGAQPSFTLRDVVAKVCSSMRAHGCLQREKEDAAKEHREMEIYIVVNKWDDDMDPAREFRVFVPPVLAANQQTTPPFPQGPTIHSQEPTISGISQYAWHRPFQQVLPNSTTLAATAENIHSHAREILNDMVDYARDNFTDDVSYMLLRYGLTFDICVKDTGDGVEVQLLEINPFGAMSVCGACLFHWIRDGRVLYGLEPAQFLVTTDP</sequence>
<protein>
    <recommendedName>
        <fullName evidence="3">Cell division cycle protein 123</fullName>
    </recommendedName>
</protein>
<evidence type="ECO:0008006" key="3">
    <source>
        <dbReference type="Google" id="ProtNLM"/>
    </source>
</evidence>
<dbReference type="AlphaFoldDB" id="A0A9W4UL21"/>
<reference evidence="1" key="1">
    <citation type="submission" date="2023-01" db="EMBL/GenBank/DDBJ databases">
        <authorList>
            <person name="Van Ghelder C."/>
            <person name="Rancurel C."/>
        </authorList>
    </citation>
    <scope>NUCLEOTIDE SEQUENCE</scope>
    <source>
        <strain evidence="1">CNCM I-4278</strain>
    </source>
</reference>
<gene>
    <name evidence="1" type="ORF">PDIGIT_LOCUS10078</name>
</gene>